<dbReference type="PROSITE" id="PS50127">
    <property type="entry name" value="UBC_2"/>
    <property type="match status" value="1"/>
</dbReference>
<gene>
    <name evidence="2" type="ORF">Micbo1qcDRAFT_155201</name>
</gene>
<dbReference type="InterPro" id="IPR016135">
    <property type="entry name" value="UBQ-conjugating_enzyme/RWD"/>
</dbReference>
<proteinExistence type="predicted"/>
<dbReference type="Gene3D" id="3.10.110.10">
    <property type="entry name" value="Ubiquitin Conjugating Enzyme"/>
    <property type="match status" value="1"/>
</dbReference>
<dbReference type="InterPro" id="IPR000608">
    <property type="entry name" value="UBC"/>
</dbReference>
<accession>A0A136JHK8</accession>
<dbReference type="InParanoid" id="A0A136JHK8"/>
<reference evidence="3" key="1">
    <citation type="submission" date="2016-02" db="EMBL/GenBank/DDBJ databases">
        <title>Draft genome sequence of Microdochium bolleyi, a fungal endophyte of beachgrass.</title>
        <authorList>
            <consortium name="DOE Joint Genome Institute"/>
            <person name="David A.S."/>
            <person name="May G."/>
            <person name="Haridas S."/>
            <person name="Lim J."/>
            <person name="Wang M."/>
            <person name="Labutti K."/>
            <person name="Lipzen A."/>
            <person name="Barry K."/>
            <person name="Grigoriev I.V."/>
        </authorList>
    </citation>
    <scope>NUCLEOTIDE SEQUENCE [LARGE SCALE GENOMIC DNA]</scope>
    <source>
        <strain evidence="3">J235TASD1</strain>
    </source>
</reference>
<sequence>MRFGRNYPHSPPFVRVVRPRFLPFMNGGGGHITAGGAMCMELLTNTGWSPVSSLESVLLQVRLAICSMDPKPARLESTSSGSRHDYGVGEAFEAYKRAAAAHGWEVPSDFPEAISTTV</sequence>
<evidence type="ECO:0000313" key="2">
    <source>
        <dbReference type="EMBL" id="KXJ96618.1"/>
    </source>
</evidence>
<evidence type="ECO:0000259" key="1">
    <source>
        <dbReference type="PROSITE" id="PS50127"/>
    </source>
</evidence>
<keyword evidence="3" id="KW-1185">Reference proteome</keyword>
<dbReference type="OrthoDB" id="109543at2759"/>
<dbReference type="SUPFAM" id="SSF54495">
    <property type="entry name" value="UBC-like"/>
    <property type="match status" value="1"/>
</dbReference>
<organism evidence="2 3">
    <name type="scientific">Microdochium bolleyi</name>
    <dbReference type="NCBI Taxonomy" id="196109"/>
    <lineage>
        <taxon>Eukaryota</taxon>
        <taxon>Fungi</taxon>
        <taxon>Dikarya</taxon>
        <taxon>Ascomycota</taxon>
        <taxon>Pezizomycotina</taxon>
        <taxon>Sordariomycetes</taxon>
        <taxon>Xylariomycetidae</taxon>
        <taxon>Xylariales</taxon>
        <taxon>Microdochiaceae</taxon>
        <taxon>Microdochium</taxon>
    </lineage>
</organism>
<dbReference type="AlphaFoldDB" id="A0A136JHK8"/>
<dbReference type="Proteomes" id="UP000070501">
    <property type="component" value="Unassembled WGS sequence"/>
</dbReference>
<name>A0A136JHK8_9PEZI</name>
<feature type="domain" description="UBC core" evidence="1">
    <location>
        <begin position="1"/>
        <end position="105"/>
    </location>
</feature>
<dbReference type="CDD" id="cd23802">
    <property type="entry name" value="UBCc_UBE2Q"/>
    <property type="match status" value="1"/>
</dbReference>
<dbReference type="EMBL" id="KQ964245">
    <property type="protein sequence ID" value="KXJ96618.1"/>
    <property type="molecule type" value="Genomic_DNA"/>
</dbReference>
<dbReference type="STRING" id="196109.A0A136JHK8"/>
<dbReference type="Pfam" id="PF00179">
    <property type="entry name" value="UQ_con"/>
    <property type="match status" value="1"/>
</dbReference>
<evidence type="ECO:0000313" key="3">
    <source>
        <dbReference type="Proteomes" id="UP000070501"/>
    </source>
</evidence>
<protein>
    <submittedName>
        <fullName evidence="2">Ubiquitin-conjugating enzyme/RWD-like protein</fullName>
    </submittedName>
</protein>